<evidence type="ECO:0000313" key="1">
    <source>
        <dbReference type="EMBL" id="CUM84916.1"/>
    </source>
</evidence>
<name>A0A173S4M6_PARDI</name>
<protein>
    <submittedName>
        <fullName evidence="1">Uncharacterized protein</fullName>
    </submittedName>
</protein>
<dbReference type="Proteomes" id="UP000095591">
    <property type="component" value="Unassembled WGS sequence"/>
</dbReference>
<dbReference type="EMBL" id="CYXP01000001">
    <property type="protein sequence ID" value="CUM84916.1"/>
    <property type="molecule type" value="Genomic_DNA"/>
</dbReference>
<gene>
    <name evidence="1" type="ORF">ERS852429_00879</name>
</gene>
<accession>A0A173S4M6</accession>
<proteinExistence type="predicted"/>
<evidence type="ECO:0000313" key="2">
    <source>
        <dbReference type="Proteomes" id="UP000095591"/>
    </source>
</evidence>
<dbReference type="AlphaFoldDB" id="A0A173S4M6"/>
<organism evidence="1 2">
    <name type="scientific">Parabacteroides distasonis</name>
    <dbReference type="NCBI Taxonomy" id="823"/>
    <lineage>
        <taxon>Bacteria</taxon>
        <taxon>Pseudomonadati</taxon>
        <taxon>Bacteroidota</taxon>
        <taxon>Bacteroidia</taxon>
        <taxon>Bacteroidales</taxon>
        <taxon>Tannerellaceae</taxon>
        <taxon>Parabacteroides</taxon>
    </lineage>
</organism>
<sequence length="47" mass="5330">MNLNKLSAQSALSACHIVNYDTTSYFIYFLIVYQVKYQPLALIKADG</sequence>
<reference evidence="1 2" key="1">
    <citation type="submission" date="2015-09" db="EMBL/GenBank/DDBJ databases">
        <authorList>
            <consortium name="Pathogen Informatics"/>
        </authorList>
    </citation>
    <scope>NUCLEOTIDE SEQUENCE [LARGE SCALE GENOMIC DNA]</scope>
    <source>
        <strain evidence="1 2">2789STDY5608872</strain>
    </source>
</reference>